<dbReference type="Pfam" id="PF21148">
    <property type="entry name" value="NSUN5_fdxn-like"/>
    <property type="match status" value="1"/>
</dbReference>
<feature type="region of interest" description="Disordered" evidence="6">
    <location>
        <begin position="348"/>
        <end position="404"/>
    </location>
</feature>
<proteinExistence type="inferred from homology"/>
<keyword evidence="4 5" id="KW-0694">RNA-binding</keyword>
<evidence type="ECO:0000256" key="6">
    <source>
        <dbReference type="SAM" id="MobiDB-lite"/>
    </source>
</evidence>
<dbReference type="Gene3D" id="3.40.50.150">
    <property type="entry name" value="Vaccinia Virus protein VP39"/>
    <property type="match status" value="1"/>
</dbReference>
<feature type="compositionally biased region" description="Low complexity" evidence="6">
    <location>
        <begin position="352"/>
        <end position="363"/>
    </location>
</feature>
<feature type="binding site" evidence="5">
    <location>
        <position position="332"/>
    </location>
    <ligand>
        <name>S-adenosyl-L-methionine</name>
        <dbReference type="ChEBI" id="CHEBI:59789"/>
    </ligand>
</feature>
<evidence type="ECO:0000256" key="3">
    <source>
        <dbReference type="ARBA" id="ARBA00022691"/>
    </source>
</evidence>
<dbReference type="SUPFAM" id="SSF53335">
    <property type="entry name" value="S-adenosyl-L-methionine-dependent methyltransferases"/>
    <property type="match status" value="1"/>
</dbReference>
<feature type="binding site" evidence="5">
    <location>
        <begin position="246"/>
        <end position="252"/>
    </location>
    <ligand>
        <name>S-adenosyl-L-methionine</name>
        <dbReference type="ChEBI" id="CHEBI:59789"/>
    </ligand>
</feature>
<evidence type="ECO:0000313" key="8">
    <source>
        <dbReference type="EMBL" id="KAL1637805.1"/>
    </source>
</evidence>
<dbReference type="PRINTS" id="PR02008">
    <property type="entry name" value="RCMTFAMILY"/>
</dbReference>
<feature type="domain" description="SAM-dependent MTase RsmB/NOP-type" evidence="7">
    <location>
        <begin position="139"/>
        <end position="515"/>
    </location>
</feature>
<feature type="region of interest" description="Disordered" evidence="6">
    <location>
        <begin position="517"/>
        <end position="545"/>
    </location>
</feature>
<feature type="active site" description="Nucleophile" evidence="5">
    <location>
        <position position="436"/>
    </location>
</feature>
<dbReference type="PROSITE" id="PS51686">
    <property type="entry name" value="SAM_MT_RSMB_NOP"/>
    <property type="match status" value="1"/>
</dbReference>
<dbReference type="Pfam" id="PF21153">
    <property type="entry name" value="NSUN5_N"/>
    <property type="match status" value="1"/>
</dbReference>
<evidence type="ECO:0000256" key="1">
    <source>
        <dbReference type="ARBA" id="ARBA00022603"/>
    </source>
</evidence>
<evidence type="ECO:0000313" key="9">
    <source>
        <dbReference type="Proteomes" id="UP001521116"/>
    </source>
</evidence>
<dbReference type="InterPro" id="IPR048889">
    <property type="entry name" value="NSUN5_RCM1_N"/>
</dbReference>
<organism evidence="8 9">
    <name type="scientific">Neofusicoccum ribis</name>
    <dbReference type="NCBI Taxonomy" id="45134"/>
    <lineage>
        <taxon>Eukaryota</taxon>
        <taxon>Fungi</taxon>
        <taxon>Dikarya</taxon>
        <taxon>Ascomycota</taxon>
        <taxon>Pezizomycotina</taxon>
        <taxon>Dothideomycetes</taxon>
        <taxon>Dothideomycetes incertae sedis</taxon>
        <taxon>Botryosphaeriales</taxon>
        <taxon>Botryosphaeriaceae</taxon>
        <taxon>Neofusicoccum</taxon>
    </lineage>
</organism>
<reference evidence="8 9" key="1">
    <citation type="submission" date="2024-02" db="EMBL/GenBank/DDBJ databases">
        <title>De novo assembly and annotation of 12 fungi associated with fruit tree decline syndrome in Ontario, Canada.</title>
        <authorList>
            <person name="Sulman M."/>
            <person name="Ellouze W."/>
            <person name="Ilyukhin E."/>
        </authorList>
    </citation>
    <scope>NUCLEOTIDE SEQUENCE [LARGE SCALE GENOMIC DNA]</scope>
    <source>
        <strain evidence="8 9">M1-105</strain>
    </source>
</reference>
<sequence>MSLYYEAASILQNADNVGGSLTSRIYGKKGLKSKPTAIYALVTESTKWSAVLKDVVEKGGILKLEKKLTPLLAVLLTHDLLISKGGVAAPAQHPLKLAITRHKARLSAEFTKIRVKRGFGTLDAFRQAINGSAAPDGASTSARGPEHPRWVRVNAVRTTLAAQLRTTFAGYERKDSLSDVMAAAASAKVLHVDAHIPNLLALPPRADLSKVPAYRSGELIIQDKASCFPAYLLDVQPSDGDAIDGCAAPGNKTTHLAAIIAAQQHQAKKTGDELPQQRIIACERDKRRSLILAKMVRLAGADHLVTVHPSQDFLDLDPTSSALSRVGAILLDPSCSGSGIVSRDDDVKLELPSAGPPSSSSTPQGKKRKRGSKAEQPHDAATTTTTTTISLTEHDAPASTNTPLPTRLAALSSFQLRLLTRAMSFPAARRIAYSTCSVHAAENEGVVAAALRSRVAVARGWRLLRREEQVAGMRAWGVRGEAGAWGEGVREACVRCEKGTAEGTMGFFVAGFVREGEDGGEWGGGGVEGEEGEGEDEWNGFSDDD</sequence>
<gene>
    <name evidence="8" type="ORF">SLS56_000360</name>
</gene>
<dbReference type="InterPro" id="IPR049560">
    <property type="entry name" value="MeTrfase_RsmB-F_NOP2_cat"/>
</dbReference>
<dbReference type="PANTHER" id="PTHR22807:SF4">
    <property type="entry name" value="28S RRNA (CYTOSINE-C(5))-METHYLTRANSFERASE"/>
    <property type="match status" value="1"/>
</dbReference>
<dbReference type="InterPro" id="IPR049561">
    <property type="entry name" value="NSUN5_7_fdxn-like"/>
</dbReference>
<evidence type="ECO:0000256" key="2">
    <source>
        <dbReference type="ARBA" id="ARBA00022679"/>
    </source>
</evidence>
<keyword evidence="9" id="KW-1185">Reference proteome</keyword>
<dbReference type="PANTHER" id="PTHR22807">
    <property type="entry name" value="NOP2 YEAST -RELATED NOL1/NOP2/FMU SUN DOMAIN-CONTAINING"/>
    <property type="match status" value="1"/>
</dbReference>
<evidence type="ECO:0000256" key="4">
    <source>
        <dbReference type="ARBA" id="ARBA00022884"/>
    </source>
</evidence>
<evidence type="ECO:0000256" key="5">
    <source>
        <dbReference type="PROSITE-ProRule" id="PRU01023"/>
    </source>
</evidence>
<feature type="binding site" evidence="5">
    <location>
        <position position="283"/>
    </location>
    <ligand>
        <name>S-adenosyl-L-methionine</name>
        <dbReference type="ChEBI" id="CHEBI:59789"/>
    </ligand>
</feature>
<dbReference type="Proteomes" id="UP001521116">
    <property type="component" value="Unassembled WGS sequence"/>
</dbReference>
<name>A0ABR3TE31_9PEZI</name>
<dbReference type="InterPro" id="IPR023267">
    <property type="entry name" value="RCMT"/>
</dbReference>
<dbReference type="InterPro" id="IPR029063">
    <property type="entry name" value="SAM-dependent_MTases_sf"/>
</dbReference>
<keyword evidence="3 5" id="KW-0949">S-adenosyl-L-methionine</keyword>
<dbReference type="EMBL" id="JAJVDC020000002">
    <property type="protein sequence ID" value="KAL1637805.1"/>
    <property type="molecule type" value="Genomic_DNA"/>
</dbReference>
<feature type="compositionally biased region" description="Acidic residues" evidence="6">
    <location>
        <begin position="528"/>
        <end position="545"/>
    </location>
</feature>
<evidence type="ECO:0000259" key="7">
    <source>
        <dbReference type="PROSITE" id="PS51686"/>
    </source>
</evidence>
<dbReference type="InterPro" id="IPR001678">
    <property type="entry name" value="MeTrfase_RsmB-F_NOP2_dom"/>
</dbReference>
<dbReference type="Gene3D" id="3.30.70.1170">
    <property type="entry name" value="Sun protein, domain 3"/>
    <property type="match status" value="1"/>
</dbReference>
<comment type="similarity">
    <text evidence="5">Belongs to the class I-like SAM-binding methyltransferase superfamily. RsmB/NOP family.</text>
</comment>
<keyword evidence="1 5" id="KW-0489">Methyltransferase</keyword>
<comment type="caution">
    <text evidence="8">The sequence shown here is derived from an EMBL/GenBank/DDBJ whole genome shotgun (WGS) entry which is preliminary data.</text>
</comment>
<accession>A0ABR3TE31</accession>
<feature type="binding site" evidence="5">
    <location>
        <position position="312"/>
    </location>
    <ligand>
        <name>S-adenosyl-L-methionine</name>
        <dbReference type="ChEBI" id="CHEBI:59789"/>
    </ligand>
</feature>
<protein>
    <recommendedName>
        <fullName evidence="7">SAM-dependent MTase RsmB/NOP-type domain-containing protein</fullName>
    </recommendedName>
</protein>
<dbReference type="Pfam" id="PF01189">
    <property type="entry name" value="Methyltr_RsmB-F"/>
    <property type="match status" value="1"/>
</dbReference>
<keyword evidence="2 5" id="KW-0808">Transferase</keyword>